<evidence type="ECO:0000313" key="1">
    <source>
        <dbReference type="EMBL" id="GBC59468.1"/>
    </source>
</evidence>
<gene>
    <name evidence="1" type="ORF">DENIS_0407</name>
</gene>
<proteinExistence type="predicted"/>
<protein>
    <submittedName>
        <fullName evidence="1">Uncharacterized protein</fullName>
    </submittedName>
</protein>
<sequence length="93" mass="10538">MYGNAEFMDEASEIAGNAQVISQIRYNQNILIRSGKKSVEKYFKNIQPIQKTIHVRGGKEIVVLIKSAGIHVCAHKKKRFVIAIKYRLFGNSC</sequence>
<comment type="caution">
    <text evidence="1">The sequence shown here is derived from an EMBL/GenBank/DDBJ whole genome shotgun (WGS) entry which is preliminary data.</text>
</comment>
<evidence type="ECO:0000313" key="2">
    <source>
        <dbReference type="Proteomes" id="UP000288096"/>
    </source>
</evidence>
<reference evidence="2" key="1">
    <citation type="submission" date="2017-11" db="EMBL/GenBank/DDBJ databases">
        <authorList>
            <person name="Watanabe M."/>
            <person name="Kojima H."/>
        </authorList>
    </citation>
    <scope>NUCLEOTIDE SEQUENCE [LARGE SCALE GENOMIC DNA]</scope>
    <source>
        <strain evidence="2">Tokyo 01</strain>
    </source>
</reference>
<name>A0A401FR71_9BACT</name>
<reference evidence="2" key="2">
    <citation type="submission" date="2019-01" db="EMBL/GenBank/DDBJ databases">
        <title>Genome sequence of Desulfonema ishimotonii strain Tokyo 01.</title>
        <authorList>
            <person name="Fukui M."/>
        </authorList>
    </citation>
    <scope>NUCLEOTIDE SEQUENCE [LARGE SCALE GENOMIC DNA]</scope>
    <source>
        <strain evidence="2">Tokyo 01</strain>
    </source>
</reference>
<keyword evidence="2" id="KW-1185">Reference proteome</keyword>
<dbReference type="EMBL" id="BEXT01000001">
    <property type="protein sequence ID" value="GBC59468.1"/>
    <property type="molecule type" value="Genomic_DNA"/>
</dbReference>
<dbReference type="Proteomes" id="UP000288096">
    <property type="component" value="Unassembled WGS sequence"/>
</dbReference>
<dbReference type="AlphaFoldDB" id="A0A401FR71"/>
<organism evidence="1 2">
    <name type="scientific">Desulfonema ishimotonii</name>
    <dbReference type="NCBI Taxonomy" id="45657"/>
    <lineage>
        <taxon>Bacteria</taxon>
        <taxon>Pseudomonadati</taxon>
        <taxon>Thermodesulfobacteriota</taxon>
        <taxon>Desulfobacteria</taxon>
        <taxon>Desulfobacterales</taxon>
        <taxon>Desulfococcaceae</taxon>
        <taxon>Desulfonema</taxon>
    </lineage>
</organism>
<accession>A0A401FR71</accession>